<dbReference type="SMART" id="SM00091">
    <property type="entry name" value="PAS"/>
    <property type="match status" value="1"/>
</dbReference>
<dbReference type="PANTHER" id="PTHR42878">
    <property type="entry name" value="TWO-COMPONENT HISTIDINE KINASE"/>
    <property type="match status" value="1"/>
</dbReference>
<dbReference type="InterPro" id="IPR035965">
    <property type="entry name" value="PAS-like_dom_sf"/>
</dbReference>
<dbReference type="PANTHER" id="PTHR42878:SF15">
    <property type="entry name" value="BACTERIOPHYTOCHROME"/>
    <property type="match status" value="1"/>
</dbReference>
<evidence type="ECO:0000256" key="4">
    <source>
        <dbReference type="ARBA" id="ARBA00022777"/>
    </source>
</evidence>
<evidence type="ECO:0000256" key="3">
    <source>
        <dbReference type="ARBA" id="ARBA00022679"/>
    </source>
</evidence>
<keyword evidence="9" id="KW-1185">Reference proteome</keyword>
<dbReference type="Pfam" id="PF02518">
    <property type="entry name" value="HATPase_c"/>
    <property type="match status" value="1"/>
</dbReference>
<organism evidence="8 9">
    <name type="scientific">Deinococcus hopiensis KR-140</name>
    <dbReference type="NCBI Taxonomy" id="695939"/>
    <lineage>
        <taxon>Bacteria</taxon>
        <taxon>Thermotogati</taxon>
        <taxon>Deinococcota</taxon>
        <taxon>Deinococci</taxon>
        <taxon>Deinococcales</taxon>
        <taxon>Deinococcaceae</taxon>
        <taxon>Deinococcus</taxon>
    </lineage>
</organism>
<dbReference type="PROSITE" id="PS50109">
    <property type="entry name" value="HIS_KIN"/>
    <property type="match status" value="1"/>
</dbReference>
<feature type="domain" description="Histidine kinase" evidence="6">
    <location>
        <begin position="185"/>
        <end position="398"/>
    </location>
</feature>
<dbReference type="Proteomes" id="UP000192582">
    <property type="component" value="Unassembled WGS sequence"/>
</dbReference>
<dbReference type="AlphaFoldDB" id="A0A1W1UYG8"/>
<gene>
    <name evidence="8" type="ORF">SAMN00790413_03720</name>
</gene>
<keyword evidence="5" id="KW-0472">Membrane</keyword>
<dbReference type="CDD" id="cd00130">
    <property type="entry name" value="PAS"/>
    <property type="match status" value="1"/>
</dbReference>
<dbReference type="InterPro" id="IPR050351">
    <property type="entry name" value="BphY/WalK/GraS-like"/>
</dbReference>
<dbReference type="Gene3D" id="3.30.565.10">
    <property type="entry name" value="Histidine kinase-like ATPase, C-terminal domain"/>
    <property type="match status" value="1"/>
</dbReference>
<dbReference type="InterPro" id="IPR000014">
    <property type="entry name" value="PAS"/>
</dbReference>
<dbReference type="GO" id="GO:0016020">
    <property type="term" value="C:membrane"/>
    <property type="evidence" value="ECO:0007669"/>
    <property type="project" value="UniProtKB-SubCell"/>
</dbReference>
<evidence type="ECO:0000313" key="8">
    <source>
        <dbReference type="EMBL" id="SMB86182.1"/>
    </source>
</evidence>
<evidence type="ECO:0000259" key="6">
    <source>
        <dbReference type="PROSITE" id="PS50109"/>
    </source>
</evidence>
<evidence type="ECO:0000256" key="5">
    <source>
        <dbReference type="ARBA" id="ARBA00023136"/>
    </source>
</evidence>
<dbReference type="RefSeq" id="WP_084047603.1">
    <property type="nucleotide sequence ID" value="NZ_FWWU01000008.1"/>
</dbReference>
<dbReference type="SUPFAM" id="SSF55874">
    <property type="entry name" value="ATPase domain of HSP90 chaperone/DNA topoisomerase II/histidine kinase"/>
    <property type="match status" value="1"/>
</dbReference>
<dbReference type="NCBIfam" id="TIGR00229">
    <property type="entry name" value="sensory_box"/>
    <property type="match status" value="1"/>
</dbReference>
<keyword evidence="4" id="KW-0418">Kinase</keyword>
<sequence>MTHSEQDYAALPVAVQQRLDALEAQLRDLHTVVQRNATLFAEAPNPAFLLNSQGRITDANAAASGLLGRALDVLLGKRLDQFMSPVSQGSFGTLLKQVSKTSLKQRGEAQLLHLNGAVSDMLVDVILAQHQGDFLHYHVVVTDITTYKQVHQDLLDVEVAQTVVIEKQAATVRSLHQELEQTVTLFVQQLHLPTARAMSFLGLLRQTLGEVQEEVNHPLVNTERSVQQVMNLMASVERYMQARHMRIHLQRVDLQRVFQEVLKNAQPYMVGRVVQITHDPLPTVQGDSQALYLALDEYVANALKFTRGQEKARIHVTVREVEGEYHLGVEDNGTGFNMRSKGKLFRLFGRLHSSKYYEGTGIGLVTVKRVCERFGGRVWGEGKVDQGATFWFAWPKQPSVVA</sequence>
<dbReference type="SMART" id="SM00387">
    <property type="entry name" value="HATPase_c"/>
    <property type="match status" value="1"/>
</dbReference>
<dbReference type="InterPro" id="IPR004358">
    <property type="entry name" value="Sig_transdc_His_kin-like_C"/>
</dbReference>
<protein>
    <recommendedName>
        <fullName evidence="2">histidine kinase</fullName>
        <ecNumber evidence="2">2.7.13.3</ecNumber>
    </recommendedName>
</protein>
<comment type="catalytic activity">
    <reaction evidence="1">
        <text>ATP + protein L-histidine = ADP + protein N-phospho-L-histidine.</text>
        <dbReference type="EC" id="2.7.13.3"/>
    </reaction>
</comment>
<dbReference type="GO" id="GO:0030295">
    <property type="term" value="F:protein kinase activator activity"/>
    <property type="evidence" value="ECO:0007669"/>
    <property type="project" value="TreeGrafter"/>
</dbReference>
<dbReference type="InterPro" id="IPR013656">
    <property type="entry name" value="PAS_4"/>
</dbReference>
<accession>A0A1W1UYG8</accession>
<dbReference type="PROSITE" id="PS50112">
    <property type="entry name" value="PAS"/>
    <property type="match status" value="1"/>
</dbReference>
<dbReference type="GO" id="GO:0000156">
    <property type="term" value="F:phosphorelay response regulator activity"/>
    <property type="evidence" value="ECO:0007669"/>
    <property type="project" value="TreeGrafter"/>
</dbReference>
<reference evidence="8 9" key="1">
    <citation type="submission" date="2017-04" db="EMBL/GenBank/DDBJ databases">
        <authorList>
            <person name="Afonso C.L."/>
            <person name="Miller P.J."/>
            <person name="Scott M.A."/>
            <person name="Spackman E."/>
            <person name="Goraichik I."/>
            <person name="Dimitrov K.M."/>
            <person name="Suarez D.L."/>
            <person name="Swayne D.E."/>
        </authorList>
    </citation>
    <scope>NUCLEOTIDE SEQUENCE [LARGE SCALE GENOMIC DNA]</scope>
    <source>
        <strain evidence="8 9">KR-140</strain>
    </source>
</reference>
<dbReference type="EMBL" id="FWWU01000008">
    <property type="protein sequence ID" value="SMB86182.1"/>
    <property type="molecule type" value="Genomic_DNA"/>
</dbReference>
<evidence type="ECO:0000256" key="2">
    <source>
        <dbReference type="ARBA" id="ARBA00012438"/>
    </source>
</evidence>
<keyword evidence="3" id="KW-0808">Transferase</keyword>
<dbReference type="Gene3D" id="3.30.450.20">
    <property type="entry name" value="PAS domain"/>
    <property type="match status" value="1"/>
</dbReference>
<dbReference type="SUPFAM" id="SSF55785">
    <property type="entry name" value="PYP-like sensor domain (PAS domain)"/>
    <property type="match status" value="1"/>
</dbReference>
<feature type="domain" description="PAS" evidence="7">
    <location>
        <begin position="32"/>
        <end position="102"/>
    </location>
</feature>
<dbReference type="STRING" id="695939.SAMN00790413_03720"/>
<evidence type="ECO:0000256" key="1">
    <source>
        <dbReference type="ARBA" id="ARBA00000085"/>
    </source>
</evidence>
<dbReference type="PRINTS" id="PR00344">
    <property type="entry name" value="BCTRLSENSOR"/>
</dbReference>
<name>A0A1W1UYG8_9DEIO</name>
<proteinExistence type="predicted"/>
<dbReference type="Pfam" id="PF08448">
    <property type="entry name" value="PAS_4"/>
    <property type="match status" value="1"/>
</dbReference>
<evidence type="ECO:0000259" key="7">
    <source>
        <dbReference type="PROSITE" id="PS50112"/>
    </source>
</evidence>
<dbReference type="InterPro" id="IPR005467">
    <property type="entry name" value="His_kinase_dom"/>
</dbReference>
<dbReference type="OrthoDB" id="58669at2"/>
<dbReference type="GO" id="GO:0007234">
    <property type="term" value="P:osmosensory signaling via phosphorelay pathway"/>
    <property type="evidence" value="ECO:0007669"/>
    <property type="project" value="TreeGrafter"/>
</dbReference>
<dbReference type="EC" id="2.7.13.3" evidence="2"/>
<dbReference type="InterPro" id="IPR003594">
    <property type="entry name" value="HATPase_dom"/>
</dbReference>
<dbReference type="InterPro" id="IPR036890">
    <property type="entry name" value="HATPase_C_sf"/>
</dbReference>
<dbReference type="GO" id="GO:0004673">
    <property type="term" value="F:protein histidine kinase activity"/>
    <property type="evidence" value="ECO:0007669"/>
    <property type="project" value="UniProtKB-EC"/>
</dbReference>
<evidence type="ECO:0000313" key="9">
    <source>
        <dbReference type="Proteomes" id="UP000192582"/>
    </source>
</evidence>